<evidence type="ECO:0000256" key="10">
    <source>
        <dbReference type="ARBA" id="ARBA00023239"/>
    </source>
</evidence>
<feature type="domain" description="EndoU" evidence="12">
    <location>
        <begin position="44"/>
        <end position="350"/>
    </location>
</feature>
<keyword evidence="10" id="KW-0456">Lyase</keyword>
<evidence type="ECO:0000256" key="8">
    <source>
        <dbReference type="ARBA" id="ARBA00022884"/>
    </source>
</evidence>
<dbReference type="InterPro" id="IPR018998">
    <property type="entry name" value="EndoU_C"/>
</dbReference>
<comment type="cofactor">
    <cofactor evidence="1 11">
        <name>Mn(2+)</name>
        <dbReference type="ChEBI" id="CHEBI:29035"/>
    </cofactor>
</comment>
<keyword evidence="7 11" id="KW-0378">Hydrolase</keyword>
<dbReference type="Proteomes" id="UP001303046">
    <property type="component" value="Unassembled WGS sequence"/>
</dbReference>
<comment type="caution">
    <text evidence="13">The sequence shown here is derived from an EMBL/GenBank/DDBJ whole genome shotgun (WGS) entry which is preliminary data.</text>
</comment>
<keyword evidence="6 11" id="KW-0255">Endonuclease</keyword>
<dbReference type="PROSITE" id="PS51959">
    <property type="entry name" value="ENDOU"/>
    <property type="match status" value="1"/>
</dbReference>
<keyword evidence="5 11" id="KW-0479">Metal-binding</keyword>
<accession>A0ABR1EBQ9</accession>
<evidence type="ECO:0000256" key="5">
    <source>
        <dbReference type="ARBA" id="ARBA00022723"/>
    </source>
</evidence>
<evidence type="ECO:0000256" key="6">
    <source>
        <dbReference type="ARBA" id="ARBA00022759"/>
    </source>
</evidence>
<dbReference type="PANTHER" id="PTHR12439">
    <property type="entry name" value="PLACENTAL PROTEIN 11-RELATED"/>
    <property type="match status" value="1"/>
</dbReference>
<keyword evidence="9 11" id="KW-0464">Manganese</keyword>
<evidence type="ECO:0000256" key="11">
    <source>
        <dbReference type="RuleBase" id="RU367085"/>
    </source>
</evidence>
<dbReference type="InterPro" id="IPR039787">
    <property type="entry name" value="ENDOU"/>
</dbReference>
<evidence type="ECO:0000256" key="3">
    <source>
        <dbReference type="ARBA" id="ARBA00011245"/>
    </source>
</evidence>
<dbReference type="CDD" id="cd21159">
    <property type="entry name" value="XendoU"/>
    <property type="match status" value="1"/>
</dbReference>
<comment type="subunit">
    <text evidence="3 11">Monomer.</text>
</comment>
<evidence type="ECO:0000313" key="13">
    <source>
        <dbReference type="EMBL" id="KAK6759191.1"/>
    </source>
</evidence>
<dbReference type="PANTHER" id="PTHR12439:SF11">
    <property type="entry name" value="URIDYLATE-SPECIFIC ENDORIBONUCLEASE"/>
    <property type="match status" value="1"/>
</dbReference>
<sequence length="470" mass="52944">MSRAICSNTQPLPPACDSSEWVFDEVKKKTTEAVVSNSVLAGDSQSKITDILNHLVQIDSRLDEDTSINYQNMASHKDFSHDNAPKPLYTFVAQSALSGPTYEALDTLLTFYNNPDSDTAEIMTPAWNTSINAFLDSVVKTPVMQSAQSFLEEMGHPHCWPAGEIATMAVMVYLKTMTSDHLYFCYTQASQKSQTFNGLASTDTSAFKDCLYSLWFTLYARNVTAGSSGFEALFAGEVQQGSVIRFANWIRFYHQESDGNLNYHGWFQRAIEVELSVQFAWNSWKAMEFSMLLNTSPEFELAAYTICALTDGQNLVNKMRAADIDKAASTDYRLDWGNKETGTSDDSKNDLFAYVNETIYQRPVYAHLIAVVEGNLFVPDVCKAEDPMSGFRKSQIQLMFDTWTSTEVFNLAFQFLQENGEWNGGTVDGQHSWVTYYNLQKASKINYHGYYTYVTVSFCNIILDTSDLPH</sequence>
<comment type="similarity">
    <text evidence="2 11">Belongs to the ENDOU family.</text>
</comment>
<evidence type="ECO:0000259" key="12">
    <source>
        <dbReference type="PROSITE" id="PS51959"/>
    </source>
</evidence>
<organism evidence="13 14">
    <name type="scientific">Necator americanus</name>
    <name type="common">Human hookworm</name>
    <dbReference type="NCBI Taxonomy" id="51031"/>
    <lineage>
        <taxon>Eukaryota</taxon>
        <taxon>Metazoa</taxon>
        <taxon>Ecdysozoa</taxon>
        <taxon>Nematoda</taxon>
        <taxon>Chromadorea</taxon>
        <taxon>Rhabditida</taxon>
        <taxon>Rhabditina</taxon>
        <taxon>Rhabditomorpha</taxon>
        <taxon>Strongyloidea</taxon>
        <taxon>Ancylostomatidae</taxon>
        <taxon>Bunostominae</taxon>
        <taxon>Necator</taxon>
    </lineage>
</organism>
<proteinExistence type="inferred from homology"/>
<dbReference type="Pfam" id="PF09412">
    <property type="entry name" value="XendoU"/>
    <property type="match status" value="2"/>
</dbReference>
<gene>
    <name evidence="13" type="primary">Necator_chrX.g21209</name>
    <name evidence="13" type="ORF">RB195_021048</name>
</gene>
<dbReference type="EMBL" id="JAVFWL010000006">
    <property type="protein sequence ID" value="KAK6759191.1"/>
    <property type="molecule type" value="Genomic_DNA"/>
</dbReference>
<evidence type="ECO:0000256" key="1">
    <source>
        <dbReference type="ARBA" id="ARBA00001936"/>
    </source>
</evidence>
<protein>
    <recommendedName>
        <fullName evidence="12">EndoU domain-containing protein</fullName>
    </recommendedName>
</protein>
<evidence type="ECO:0000256" key="9">
    <source>
        <dbReference type="ARBA" id="ARBA00023211"/>
    </source>
</evidence>
<dbReference type="InterPro" id="IPR037227">
    <property type="entry name" value="EndoU-like"/>
</dbReference>
<evidence type="ECO:0000256" key="2">
    <source>
        <dbReference type="ARBA" id="ARBA00010168"/>
    </source>
</evidence>
<keyword evidence="14" id="KW-1185">Reference proteome</keyword>
<evidence type="ECO:0000256" key="4">
    <source>
        <dbReference type="ARBA" id="ARBA00022722"/>
    </source>
</evidence>
<evidence type="ECO:0000256" key="7">
    <source>
        <dbReference type="ARBA" id="ARBA00022801"/>
    </source>
</evidence>
<keyword evidence="4 11" id="KW-0540">Nuclease</keyword>
<keyword evidence="8 11" id="KW-0694">RNA-binding</keyword>
<name>A0ABR1EBQ9_NECAM</name>
<evidence type="ECO:0000313" key="14">
    <source>
        <dbReference type="Proteomes" id="UP001303046"/>
    </source>
</evidence>
<reference evidence="13 14" key="1">
    <citation type="submission" date="2023-08" db="EMBL/GenBank/DDBJ databases">
        <title>A Necator americanus chromosomal reference genome.</title>
        <authorList>
            <person name="Ilik V."/>
            <person name="Petrzelkova K.J."/>
            <person name="Pardy F."/>
            <person name="Fuh T."/>
            <person name="Niatou-Singa F.S."/>
            <person name="Gouil Q."/>
            <person name="Baker L."/>
            <person name="Ritchie M.E."/>
            <person name="Jex A.R."/>
            <person name="Gazzola D."/>
            <person name="Li H."/>
            <person name="Toshio Fujiwara R."/>
            <person name="Zhan B."/>
            <person name="Aroian R.V."/>
            <person name="Pafco B."/>
            <person name="Schwarz E.M."/>
        </authorList>
    </citation>
    <scope>NUCLEOTIDE SEQUENCE [LARGE SCALE GENOMIC DNA]</scope>
    <source>
        <strain evidence="13 14">Aroian</strain>
        <tissue evidence="13">Whole animal</tissue>
    </source>
</reference>
<dbReference type="SUPFAM" id="SSF142877">
    <property type="entry name" value="EndoU-like"/>
    <property type="match status" value="3"/>
</dbReference>